<evidence type="ECO:0000313" key="2">
    <source>
        <dbReference type="Proteomes" id="UP000827788"/>
    </source>
</evidence>
<sequence length="232" mass="26986">MEQNMQDMPVHIINGFQFNKKSAALFGYALDLVRLGAEIDESFWIDHIRPQDEKADLMHTISISGPVIRHREFDLFDSLDKCRRNAHIILEGLIDGMSTICSELETAFLVEDGPSLNICKSNQNMFRNETLQYLTRPAEEQDILLCAAGRRQAAQLYDTESVLLAIRGIESSWQYVWNGEWRALLASDEETRSTHFRRWYYNHVLTIHRLRHAISCHLYTVYPEHFNRGKNA</sequence>
<keyword evidence="2" id="KW-1185">Reference proteome</keyword>
<dbReference type="EMBL" id="MZ443774">
    <property type="protein sequence ID" value="QZE56905.1"/>
    <property type="molecule type" value="Genomic_DNA"/>
</dbReference>
<organism evidence="1 2">
    <name type="scientific">Erwinia phage pEa_SNUABM_32</name>
    <dbReference type="NCBI Taxonomy" id="2869555"/>
    <lineage>
        <taxon>Viruses</taxon>
        <taxon>Duplodnaviria</taxon>
        <taxon>Heunggongvirae</taxon>
        <taxon>Uroviricota</taxon>
        <taxon>Caudoviricetes</taxon>
        <taxon>Alexandravirus</taxon>
        <taxon>Alexandravirus SNUABM32</taxon>
    </lineage>
</organism>
<dbReference type="Proteomes" id="UP000827788">
    <property type="component" value="Segment"/>
</dbReference>
<reference evidence="1 2" key="1">
    <citation type="submission" date="2021-06" db="EMBL/GenBank/DDBJ databases">
        <title>Complete genome sequence of Erwinia phage pEa_SNUABM_32.</title>
        <authorList>
            <person name="Kim S.G."/>
            <person name="Park S.C."/>
        </authorList>
    </citation>
    <scope>NUCLEOTIDE SEQUENCE [LARGE SCALE GENOMIC DNA]</scope>
</reference>
<protein>
    <submittedName>
        <fullName evidence="1">Uncharacterized protein</fullName>
    </submittedName>
</protein>
<gene>
    <name evidence="1" type="ORF">pEaSNUABM32_00032</name>
</gene>
<evidence type="ECO:0000313" key="1">
    <source>
        <dbReference type="EMBL" id="QZE56905.1"/>
    </source>
</evidence>
<accession>A0AAE8BZ93</accession>
<name>A0AAE8BZ93_9CAUD</name>
<proteinExistence type="predicted"/>